<gene>
    <name evidence="7" type="ORF">GCM10019016_083560</name>
</gene>
<evidence type="ECO:0000256" key="2">
    <source>
        <dbReference type="ARBA" id="ARBA00008974"/>
    </source>
</evidence>
<keyword evidence="5" id="KW-0472">Membrane</keyword>
<dbReference type="PANTHER" id="PTHR30618">
    <property type="entry name" value="NCS1 FAMILY PURINE/PYRIMIDINE TRANSPORTER"/>
    <property type="match status" value="1"/>
</dbReference>
<evidence type="ECO:0000313" key="8">
    <source>
        <dbReference type="Proteomes" id="UP001501455"/>
    </source>
</evidence>
<keyword evidence="3" id="KW-0812">Transmembrane</keyword>
<reference evidence="8" key="1">
    <citation type="journal article" date="2019" name="Int. J. Syst. Evol. Microbiol.">
        <title>The Global Catalogue of Microorganisms (GCM) 10K type strain sequencing project: providing services to taxonomists for standard genome sequencing and annotation.</title>
        <authorList>
            <consortium name="The Broad Institute Genomics Platform"/>
            <consortium name="The Broad Institute Genome Sequencing Center for Infectious Disease"/>
            <person name="Wu L."/>
            <person name="Ma J."/>
        </authorList>
    </citation>
    <scope>NUCLEOTIDE SEQUENCE [LARGE SCALE GENOMIC DNA]</scope>
    <source>
        <strain evidence="8">JCM 4816</strain>
    </source>
</reference>
<feature type="compositionally biased region" description="Low complexity" evidence="6">
    <location>
        <begin position="222"/>
        <end position="235"/>
    </location>
</feature>
<organism evidence="7 8">
    <name type="scientific">Streptomyces prasinosporus</name>
    <dbReference type="NCBI Taxonomy" id="68256"/>
    <lineage>
        <taxon>Bacteria</taxon>
        <taxon>Bacillati</taxon>
        <taxon>Actinomycetota</taxon>
        <taxon>Actinomycetes</taxon>
        <taxon>Kitasatosporales</taxon>
        <taxon>Streptomycetaceae</taxon>
        <taxon>Streptomyces</taxon>
        <taxon>Streptomyces albogriseolus group</taxon>
    </lineage>
</organism>
<comment type="subcellular location">
    <subcellularLocation>
        <location evidence="1">Membrane</location>
        <topology evidence="1">Multi-pass membrane protein</topology>
    </subcellularLocation>
</comment>
<proteinExistence type="inferred from homology"/>
<comment type="caution">
    <text evidence="7">The sequence shown here is derived from an EMBL/GenBank/DDBJ whole genome shotgun (WGS) entry which is preliminary data.</text>
</comment>
<dbReference type="Pfam" id="PF02133">
    <property type="entry name" value="Transp_cyt_pur"/>
    <property type="match status" value="1"/>
</dbReference>
<evidence type="ECO:0000256" key="3">
    <source>
        <dbReference type="ARBA" id="ARBA00022692"/>
    </source>
</evidence>
<evidence type="ECO:0000313" key="7">
    <source>
        <dbReference type="EMBL" id="GAA3501249.1"/>
    </source>
</evidence>
<protein>
    <submittedName>
        <fullName evidence="7">Uncharacterized protein</fullName>
    </submittedName>
</protein>
<dbReference type="Gene3D" id="1.10.4160.10">
    <property type="entry name" value="Hydantoin permease"/>
    <property type="match status" value="2"/>
</dbReference>
<dbReference type="EMBL" id="BAAAXF010000059">
    <property type="protein sequence ID" value="GAA3501249.1"/>
    <property type="molecule type" value="Genomic_DNA"/>
</dbReference>
<dbReference type="Proteomes" id="UP001501455">
    <property type="component" value="Unassembled WGS sequence"/>
</dbReference>
<feature type="compositionally biased region" description="Basic residues" evidence="6">
    <location>
        <begin position="236"/>
        <end position="252"/>
    </location>
</feature>
<dbReference type="InterPro" id="IPR045225">
    <property type="entry name" value="Uracil/uridine/allantoin_perm"/>
</dbReference>
<evidence type="ECO:0000256" key="1">
    <source>
        <dbReference type="ARBA" id="ARBA00004141"/>
    </source>
</evidence>
<evidence type="ECO:0000256" key="4">
    <source>
        <dbReference type="ARBA" id="ARBA00022989"/>
    </source>
</evidence>
<keyword evidence="8" id="KW-1185">Reference proteome</keyword>
<comment type="similarity">
    <text evidence="2">Belongs to the purine-cytosine permease (2.A.39) family.</text>
</comment>
<name>A0ABP6U2V2_9ACTN</name>
<dbReference type="PANTHER" id="PTHR30618:SF0">
    <property type="entry name" value="PURINE-URACIL PERMEASE NCS1"/>
    <property type="match status" value="1"/>
</dbReference>
<accession>A0ABP6U2V2</accession>
<dbReference type="InterPro" id="IPR001248">
    <property type="entry name" value="Pur-cyt_permease"/>
</dbReference>
<evidence type="ECO:0000256" key="6">
    <source>
        <dbReference type="SAM" id="MobiDB-lite"/>
    </source>
</evidence>
<keyword evidence="4" id="KW-1133">Transmembrane helix</keyword>
<evidence type="ECO:0000256" key="5">
    <source>
        <dbReference type="ARBA" id="ARBA00023136"/>
    </source>
</evidence>
<feature type="region of interest" description="Disordered" evidence="6">
    <location>
        <begin position="220"/>
        <end position="252"/>
    </location>
</feature>
<sequence length="252" mass="27118">MLVATISVNIAANVVSPVAYDLANLAPKFITFRTGALITGGGRRGHHAVEADRDAGAVHLHLARAGRRGCSARSPGILVADYWIVRRTRLDLTDLYTPADGYWYTSGWNPARRRRFLTGGVLAVGGLPTRPRQGAFPEDGLIPFLKPLADYGWAVGLAASLVVYLALTAGRGGGCEDPPRVPAAPRRPQGACRVLRPVGAGPGRTPISLNRAVEDVRLCGRGWSSSPASPAPGWSTRRRRSRRRCSRRTRRG</sequence>